<protein>
    <submittedName>
        <fullName evidence="6">Translocation and assembly module TamA</fullName>
    </submittedName>
</protein>
<keyword evidence="2" id="KW-0812">Transmembrane</keyword>
<evidence type="ECO:0000313" key="7">
    <source>
        <dbReference type="Proteomes" id="UP000244932"/>
    </source>
</evidence>
<gene>
    <name evidence="6" type="primary">tamA</name>
    <name evidence="6" type="ORF">POI8812_00781</name>
</gene>
<name>A0A2R8A8V2_9RHOB</name>
<dbReference type="Proteomes" id="UP000244932">
    <property type="component" value="Unassembled WGS sequence"/>
</dbReference>
<evidence type="ECO:0000256" key="4">
    <source>
        <dbReference type="SAM" id="SignalP"/>
    </source>
</evidence>
<evidence type="ECO:0000256" key="2">
    <source>
        <dbReference type="ARBA" id="ARBA00022452"/>
    </source>
</evidence>
<keyword evidence="7" id="KW-1185">Reference proteome</keyword>
<dbReference type="PANTHER" id="PTHR12815:SF42">
    <property type="entry name" value="BACTERIAL SURFACE ANTIGEN (D15) DOMAIN-CONTAINING PROTEIN"/>
    <property type="match status" value="1"/>
</dbReference>
<feature type="signal peptide" evidence="4">
    <location>
        <begin position="1"/>
        <end position="20"/>
    </location>
</feature>
<dbReference type="Gene3D" id="2.40.160.50">
    <property type="entry name" value="membrane protein fhac: a member of the omp85/tpsb transporter family"/>
    <property type="match status" value="1"/>
</dbReference>
<dbReference type="InterPro" id="IPR000184">
    <property type="entry name" value="Bac_surfAg_D15"/>
</dbReference>
<feature type="chain" id="PRO_5015306357" evidence="4">
    <location>
        <begin position="21"/>
        <end position="601"/>
    </location>
</feature>
<feature type="domain" description="Bacterial surface antigen (D15)" evidence="5">
    <location>
        <begin position="308"/>
        <end position="601"/>
    </location>
</feature>
<dbReference type="RefSeq" id="WP_108781175.1">
    <property type="nucleotide sequence ID" value="NZ_OMKW01000001.1"/>
</dbReference>
<dbReference type="PANTHER" id="PTHR12815">
    <property type="entry name" value="SORTING AND ASSEMBLY MACHINERY SAMM50 PROTEIN FAMILY MEMBER"/>
    <property type="match status" value="1"/>
</dbReference>
<proteinExistence type="predicted"/>
<accession>A0A2R8A8V2</accession>
<dbReference type="InterPro" id="IPR039910">
    <property type="entry name" value="D15-like"/>
</dbReference>
<dbReference type="Gene3D" id="3.10.20.310">
    <property type="entry name" value="membrane protein fhac"/>
    <property type="match status" value="1"/>
</dbReference>
<sequence>MTFARLLAVLALPALLSACGGDEVDFAVPDTAERFSYDVVIENAPNAEVQLVAEETLDLYLRQDDGTASPAFLRRRADSDLPTLVSILQSQGYFLAEASRTVTGDGEDEPLIATLTLTPGEPFILSSQRFNLQDLTGTPPVLDPATLGAPINAPADAEEIILAEDAAVAALRRAGYAYAEYESRDVLGDPESNTATVTTTIRAGRPYRFGPITYVGLSRVSAEYLTTYVTWEQGVTFSASDLADFQQRLITTELFNAVTVEPPEDPPAQEALPITVTVDERLPRTFSTGLRYDTDLGATVTLGVEHRNLFGRNERASFDVSLSENESSAGIQFTIPQFRRDGQDLTIGTRYAQIDEEAYNGEVIEASIGIDRRINEEMRGGYGLLTERSVVVEDGANSEINLVGLPLFVTYDTTDEPLDATRGLRGRLELTPFAGTVNGAEVAFTRLDGRLATYIPLDDEGRTVLAGRVRLGSITGESATQVPVTRRLFAGGGGSVRGFARDSLGPLDSDGDARGGLSVVELGAELRYRFGETLGAVAFVEAGNVTDSELPDLSQPLRTAIGGGVRYYSPIGPVRADLAFPISPRAGEDAFQFYLAIGQAF</sequence>
<dbReference type="OrthoDB" id="9769707at2"/>
<dbReference type="AlphaFoldDB" id="A0A2R8A8V2"/>
<keyword evidence="2" id="KW-1134">Transmembrane beta strand</keyword>
<evidence type="ECO:0000256" key="1">
    <source>
        <dbReference type="ARBA" id="ARBA00004370"/>
    </source>
</evidence>
<reference evidence="6 7" key="1">
    <citation type="submission" date="2018-03" db="EMBL/GenBank/DDBJ databases">
        <authorList>
            <person name="Keele B.F."/>
        </authorList>
    </citation>
    <scope>NUCLEOTIDE SEQUENCE [LARGE SCALE GENOMIC DNA]</scope>
    <source>
        <strain evidence="6 7">CeCT 8812</strain>
    </source>
</reference>
<dbReference type="Pfam" id="PF01103">
    <property type="entry name" value="Omp85"/>
    <property type="match status" value="1"/>
</dbReference>
<keyword evidence="4" id="KW-0732">Signal</keyword>
<dbReference type="PROSITE" id="PS51257">
    <property type="entry name" value="PROKAR_LIPOPROTEIN"/>
    <property type="match status" value="1"/>
</dbReference>
<evidence type="ECO:0000313" key="6">
    <source>
        <dbReference type="EMBL" id="SPF28480.1"/>
    </source>
</evidence>
<keyword evidence="3" id="KW-0472">Membrane</keyword>
<comment type="subcellular location">
    <subcellularLocation>
        <location evidence="1">Membrane</location>
    </subcellularLocation>
</comment>
<dbReference type="GO" id="GO:0019867">
    <property type="term" value="C:outer membrane"/>
    <property type="evidence" value="ECO:0007669"/>
    <property type="project" value="InterPro"/>
</dbReference>
<dbReference type="EMBL" id="OMKW01000001">
    <property type="protein sequence ID" value="SPF28480.1"/>
    <property type="molecule type" value="Genomic_DNA"/>
</dbReference>
<organism evidence="6 7">
    <name type="scientific">Pontivivens insulae</name>
    <dbReference type="NCBI Taxonomy" id="1639689"/>
    <lineage>
        <taxon>Bacteria</taxon>
        <taxon>Pseudomonadati</taxon>
        <taxon>Pseudomonadota</taxon>
        <taxon>Alphaproteobacteria</taxon>
        <taxon>Rhodobacterales</taxon>
        <taxon>Paracoccaceae</taxon>
        <taxon>Pontivivens</taxon>
    </lineage>
</organism>
<evidence type="ECO:0000259" key="5">
    <source>
        <dbReference type="Pfam" id="PF01103"/>
    </source>
</evidence>
<evidence type="ECO:0000256" key="3">
    <source>
        <dbReference type="ARBA" id="ARBA00023136"/>
    </source>
</evidence>